<comment type="pathway">
    <text evidence="1 8">Amino-acid degradation; L-histidine degradation into L-glutamate; N-formimidoyl-L-glutamate from L-histidine: step 1/3.</text>
</comment>
<dbReference type="Proteomes" id="UP000054321">
    <property type="component" value="Unassembled WGS sequence"/>
</dbReference>
<evidence type="ECO:0000256" key="7">
    <source>
        <dbReference type="RuleBase" id="RU003954"/>
    </source>
</evidence>
<proteinExistence type="inferred from homology"/>
<dbReference type="EMBL" id="KN832889">
    <property type="protein sequence ID" value="KIM94591.1"/>
    <property type="molecule type" value="Genomic_DNA"/>
</dbReference>
<dbReference type="InterPro" id="IPR008948">
    <property type="entry name" value="L-Aspartase-like"/>
</dbReference>
<keyword evidence="10" id="KW-1185">Reference proteome</keyword>
<dbReference type="GO" id="GO:0005737">
    <property type="term" value="C:cytoplasm"/>
    <property type="evidence" value="ECO:0007669"/>
    <property type="project" value="InterPro"/>
</dbReference>
<dbReference type="PROSITE" id="PS00488">
    <property type="entry name" value="PAL_HISTIDASE"/>
    <property type="match status" value="1"/>
</dbReference>
<sequence length="509" mass="54429">MKQIIIDIDMSDLSVWAECYSTPVAVQLSSLAIESIKSSRHAIEAIIADGKPVYGINTGFGKLSNQSVQSEDLCRLQENLVLSHTVGAGEPLPTNVVRLAIALKIASFAKGFSGVRLEIVERLQLFLEHEIYPVIPEKGSVGASGDLAPLAHMSAALLGVGEVEFQGRIVPAESVHKKFGLTPLQLEAKEGLALLNGTQISTALALAGLFEANRSLTTAIVVGAVTTEAVLGLEEAFDSRIHALRRQKGQIEVAATFKKLITGSGFRAHSFETGRRQDPYSIRCQPQVLGACRDLLSQAAELLTREADAVTDNPLVFADTLEVLSGGNFHAEPVAFAADILAIVICEIGSLSERRLALMTDPSMSGLPPFLTSEPGLNSGFMSAQIAAAAMVAENRQRAHPASVDNVPTVANLEDFVSMATHGARRVLAMVDTLDNILASELLAAIEGCDHHGHALTPELDAVHTMLRASVPRMNVDRYFAPAHKQARLLVRQASVPKAAGLEHFSPWN</sequence>
<dbReference type="InterPro" id="IPR024083">
    <property type="entry name" value="Fumarase/histidase_N"/>
</dbReference>
<dbReference type="GO" id="GO:0019557">
    <property type="term" value="P:L-histidine catabolic process to glutamate and formate"/>
    <property type="evidence" value="ECO:0007669"/>
    <property type="project" value="UniProtKB-UniPathway"/>
</dbReference>
<dbReference type="SUPFAM" id="SSF48557">
    <property type="entry name" value="L-aspartase-like"/>
    <property type="match status" value="1"/>
</dbReference>
<dbReference type="AlphaFoldDB" id="A0A0C3GWF6"/>
<dbReference type="InterPro" id="IPR001106">
    <property type="entry name" value="Aromatic_Lyase"/>
</dbReference>
<dbReference type="OrthoDB" id="10051290at2759"/>
<evidence type="ECO:0000256" key="4">
    <source>
        <dbReference type="ARBA" id="ARBA00022808"/>
    </source>
</evidence>
<dbReference type="InterPro" id="IPR022313">
    <property type="entry name" value="Phe/His_NH3-lyase_AS"/>
</dbReference>
<evidence type="ECO:0000256" key="5">
    <source>
        <dbReference type="ARBA" id="ARBA00023239"/>
    </source>
</evidence>
<comment type="catalytic activity">
    <reaction evidence="6 8">
        <text>L-histidine = trans-urocanate + NH4(+)</text>
        <dbReference type="Rhea" id="RHEA:21232"/>
        <dbReference type="ChEBI" id="CHEBI:17771"/>
        <dbReference type="ChEBI" id="CHEBI:28938"/>
        <dbReference type="ChEBI" id="CHEBI:57595"/>
        <dbReference type="EC" id="4.3.1.3"/>
    </reaction>
</comment>
<reference evidence="9 10" key="1">
    <citation type="submission" date="2014-04" db="EMBL/GenBank/DDBJ databases">
        <authorList>
            <consortium name="DOE Joint Genome Institute"/>
            <person name="Kuo A."/>
            <person name="Martino E."/>
            <person name="Perotto S."/>
            <person name="Kohler A."/>
            <person name="Nagy L.G."/>
            <person name="Floudas D."/>
            <person name="Copeland A."/>
            <person name="Barry K.W."/>
            <person name="Cichocki N."/>
            <person name="Veneault-Fourrey C."/>
            <person name="LaButti K."/>
            <person name="Lindquist E.A."/>
            <person name="Lipzen A."/>
            <person name="Lundell T."/>
            <person name="Morin E."/>
            <person name="Murat C."/>
            <person name="Sun H."/>
            <person name="Tunlid A."/>
            <person name="Henrissat B."/>
            <person name="Grigoriev I.V."/>
            <person name="Hibbett D.S."/>
            <person name="Martin F."/>
            <person name="Nordberg H.P."/>
            <person name="Cantor M.N."/>
            <person name="Hua S.X."/>
        </authorList>
    </citation>
    <scope>NUCLEOTIDE SEQUENCE [LARGE SCALE GENOMIC DNA]</scope>
    <source>
        <strain evidence="9 10">Zn</strain>
    </source>
</reference>
<dbReference type="InterPro" id="IPR005921">
    <property type="entry name" value="HutH"/>
</dbReference>
<dbReference type="PANTHER" id="PTHR10362">
    <property type="entry name" value="HISTIDINE AMMONIA-LYASE"/>
    <property type="match status" value="1"/>
</dbReference>
<evidence type="ECO:0000256" key="3">
    <source>
        <dbReference type="ARBA" id="ARBA00012994"/>
    </source>
</evidence>
<dbReference type="CDD" id="cd00332">
    <property type="entry name" value="PAL-HAL"/>
    <property type="match status" value="1"/>
</dbReference>
<evidence type="ECO:0000313" key="9">
    <source>
        <dbReference type="EMBL" id="KIM94591.1"/>
    </source>
</evidence>
<dbReference type="InParanoid" id="A0A0C3GWF6"/>
<dbReference type="HOGENOM" id="CLU_014801_4_0_1"/>
<evidence type="ECO:0000256" key="8">
    <source>
        <dbReference type="RuleBase" id="RU004479"/>
    </source>
</evidence>
<dbReference type="Pfam" id="PF00221">
    <property type="entry name" value="Lyase_aromatic"/>
    <property type="match status" value="1"/>
</dbReference>
<keyword evidence="5 7" id="KW-0456">Lyase</keyword>
<dbReference type="NCBIfam" id="TIGR01225">
    <property type="entry name" value="hutH"/>
    <property type="match status" value="1"/>
</dbReference>
<keyword evidence="4 8" id="KW-0369">Histidine metabolism</keyword>
<protein>
    <recommendedName>
        <fullName evidence="3 8">Histidine ammonia-lyase</fullName>
        <ecNumber evidence="3 8">4.3.1.3</ecNumber>
    </recommendedName>
</protein>
<evidence type="ECO:0000256" key="2">
    <source>
        <dbReference type="ARBA" id="ARBA00007238"/>
    </source>
</evidence>
<evidence type="ECO:0000256" key="6">
    <source>
        <dbReference type="ARBA" id="ARBA00049269"/>
    </source>
</evidence>
<accession>A0A0C3GWF6</accession>
<dbReference type="EC" id="4.3.1.3" evidence="3 8"/>
<dbReference type="Gene3D" id="1.10.275.10">
    <property type="entry name" value="Fumarase/aspartase (N-terminal domain)"/>
    <property type="match status" value="1"/>
</dbReference>
<reference evidence="10" key="2">
    <citation type="submission" date="2015-01" db="EMBL/GenBank/DDBJ databases">
        <title>Evolutionary Origins and Diversification of the Mycorrhizal Mutualists.</title>
        <authorList>
            <consortium name="DOE Joint Genome Institute"/>
            <consortium name="Mycorrhizal Genomics Consortium"/>
            <person name="Kohler A."/>
            <person name="Kuo A."/>
            <person name="Nagy L.G."/>
            <person name="Floudas D."/>
            <person name="Copeland A."/>
            <person name="Barry K.W."/>
            <person name="Cichocki N."/>
            <person name="Veneault-Fourrey C."/>
            <person name="LaButti K."/>
            <person name="Lindquist E.A."/>
            <person name="Lipzen A."/>
            <person name="Lundell T."/>
            <person name="Morin E."/>
            <person name="Murat C."/>
            <person name="Riley R."/>
            <person name="Ohm R."/>
            <person name="Sun H."/>
            <person name="Tunlid A."/>
            <person name="Henrissat B."/>
            <person name="Grigoriev I.V."/>
            <person name="Hibbett D.S."/>
            <person name="Martin F."/>
        </authorList>
    </citation>
    <scope>NUCLEOTIDE SEQUENCE [LARGE SCALE GENOMIC DNA]</scope>
    <source>
        <strain evidence="10">Zn</strain>
    </source>
</reference>
<organism evidence="9 10">
    <name type="scientific">Oidiodendron maius (strain Zn)</name>
    <dbReference type="NCBI Taxonomy" id="913774"/>
    <lineage>
        <taxon>Eukaryota</taxon>
        <taxon>Fungi</taxon>
        <taxon>Dikarya</taxon>
        <taxon>Ascomycota</taxon>
        <taxon>Pezizomycotina</taxon>
        <taxon>Leotiomycetes</taxon>
        <taxon>Leotiomycetes incertae sedis</taxon>
        <taxon>Myxotrichaceae</taxon>
        <taxon>Oidiodendron</taxon>
    </lineage>
</organism>
<evidence type="ECO:0000256" key="1">
    <source>
        <dbReference type="ARBA" id="ARBA00005113"/>
    </source>
</evidence>
<dbReference type="FunFam" id="1.10.275.10:FF:000005">
    <property type="entry name" value="Histidine ammonia-lyase"/>
    <property type="match status" value="1"/>
</dbReference>
<dbReference type="NCBIfam" id="NF006871">
    <property type="entry name" value="PRK09367.1"/>
    <property type="match status" value="1"/>
</dbReference>
<dbReference type="UniPathway" id="UPA00379">
    <property type="reaction ID" value="UER00549"/>
</dbReference>
<dbReference type="GO" id="GO:0019556">
    <property type="term" value="P:L-histidine catabolic process to glutamate and formamide"/>
    <property type="evidence" value="ECO:0007669"/>
    <property type="project" value="UniProtKB-UniPathway"/>
</dbReference>
<dbReference type="Gene3D" id="1.20.200.10">
    <property type="entry name" value="Fumarase/aspartase (Central domain)"/>
    <property type="match status" value="1"/>
</dbReference>
<evidence type="ECO:0000313" key="10">
    <source>
        <dbReference type="Proteomes" id="UP000054321"/>
    </source>
</evidence>
<dbReference type="STRING" id="913774.A0A0C3GWF6"/>
<gene>
    <name evidence="9" type="ORF">OIDMADRAFT_184272</name>
</gene>
<name>A0A0C3GWF6_OIDMZ</name>
<dbReference type="GO" id="GO:0004397">
    <property type="term" value="F:histidine ammonia-lyase activity"/>
    <property type="evidence" value="ECO:0007669"/>
    <property type="project" value="UniProtKB-EC"/>
</dbReference>
<comment type="similarity">
    <text evidence="2 7">Belongs to the PAL/histidase family.</text>
</comment>